<dbReference type="KEGG" id="fya:KMW28_11765"/>
<reference evidence="2 3" key="1">
    <citation type="submission" date="2021-05" db="EMBL/GenBank/DDBJ databases">
        <title>Comparative genomic studies on the polysaccharide-degrading batcterial strains of the Flammeovirga genus.</title>
        <authorList>
            <person name="Zewei F."/>
            <person name="Zheng Z."/>
            <person name="Yu L."/>
            <person name="Ruyue G."/>
            <person name="Yanhong M."/>
            <person name="Yuanyuan C."/>
            <person name="Jingyan G."/>
            <person name="Wenjun H."/>
        </authorList>
    </citation>
    <scope>NUCLEOTIDE SEQUENCE [LARGE SCALE GENOMIC DNA]</scope>
    <source>
        <strain evidence="2 3">NBRC:100898</strain>
    </source>
</reference>
<organism evidence="2 3">
    <name type="scientific">Flammeovirga yaeyamensis</name>
    <dbReference type="NCBI Taxonomy" id="367791"/>
    <lineage>
        <taxon>Bacteria</taxon>
        <taxon>Pseudomonadati</taxon>
        <taxon>Bacteroidota</taxon>
        <taxon>Cytophagia</taxon>
        <taxon>Cytophagales</taxon>
        <taxon>Flammeovirgaceae</taxon>
        <taxon>Flammeovirga</taxon>
    </lineage>
</organism>
<dbReference type="InterPro" id="IPR036226">
    <property type="entry name" value="LipOase_C_sf"/>
</dbReference>
<accession>A0AAX1MYE4</accession>
<dbReference type="SUPFAM" id="SSF48484">
    <property type="entry name" value="Lipoxigenase"/>
    <property type="match status" value="1"/>
</dbReference>
<keyword evidence="3" id="KW-1185">Reference proteome</keyword>
<sequence length="505" mass="58873">MQTLNERTKLSNPKAINSLEKNSRDNYLYNREGPWPQPSPRDPKGEAPAVLRLPRQEKESWKKEIGKRYMKNMWTYWPKALKYSIKHKGLSKIDDLEFNDLLTKGVFSKFLSKGITPQKKKIFEAVFPFDYNKGDYYVIDLSLMSFTKPFEGIFASGTIILFEKIDNNLKAQFIYVDEYENDKIVNPSSESDLWEMAKVFAMQGAAYKLILSEHALLHFPFDCINAISKSSLPINSILLQLLLPHFEHTLVLNKVVLNSTASPVENNQKFPYSGFLGDGDGQRSLVACAYSGIDGNDNYNGYNYSKEIEKFDSPYYTFLLEYYKVIKNFVSNVVQIIDEEEMQLIAEWAKYINQWIPTFSNGEKIMNKETLIEEASMIIWDVSVAHSADHYSFAQIPSYLIPLRVRIDPKSVGNKLVNWKKGMKINDMFRYRMEREMFFKPTNVSTLHDTKYRFDKVRYSKETRTYLEELNTIFLNDLVQLENKLKSKEIPSYIPLKEIARSIQY</sequence>
<feature type="region of interest" description="Disordered" evidence="1">
    <location>
        <begin position="1"/>
        <end position="49"/>
    </location>
</feature>
<dbReference type="Gene3D" id="1.20.245.10">
    <property type="entry name" value="Lipoxygenase-1, Domain 5"/>
    <property type="match status" value="1"/>
</dbReference>
<proteinExistence type="predicted"/>
<evidence type="ECO:0000313" key="3">
    <source>
        <dbReference type="Proteomes" id="UP000678679"/>
    </source>
</evidence>
<dbReference type="AlphaFoldDB" id="A0AAX1MYE4"/>
<name>A0AAX1MYE4_9BACT</name>
<gene>
    <name evidence="2" type="ORF">KMW28_11765</name>
</gene>
<protein>
    <recommendedName>
        <fullName evidence="4">Lipoxygenase domain-containing protein</fullName>
    </recommendedName>
</protein>
<dbReference type="RefSeq" id="WP_169663254.1">
    <property type="nucleotide sequence ID" value="NZ_CP076132.1"/>
</dbReference>
<dbReference type="Proteomes" id="UP000678679">
    <property type="component" value="Chromosome 1"/>
</dbReference>
<evidence type="ECO:0000256" key="1">
    <source>
        <dbReference type="SAM" id="MobiDB-lite"/>
    </source>
</evidence>
<dbReference type="EMBL" id="CP076132">
    <property type="protein sequence ID" value="QWG00328.1"/>
    <property type="molecule type" value="Genomic_DNA"/>
</dbReference>
<evidence type="ECO:0008006" key="4">
    <source>
        <dbReference type="Google" id="ProtNLM"/>
    </source>
</evidence>
<evidence type="ECO:0000313" key="2">
    <source>
        <dbReference type="EMBL" id="QWG00328.1"/>
    </source>
</evidence>
<feature type="compositionally biased region" description="Polar residues" evidence="1">
    <location>
        <begin position="1"/>
        <end position="15"/>
    </location>
</feature>